<reference evidence="2 3" key="1">
    <citation type="submission" date="2021-05" db="EMBL/GenBank/DDBJ databases">
        <title>Complete genome of Nocardioides aquaticus KCTC 9944T isolated from meromictic and hypersaline Ekho Lake, Antarctica.</title>
        <authorList>
            <person name="Hwang K."/>
            <person name="Kim K.M."/>
            <person name="Choe H."/>
        </authorList>
    </citation>
    <scope>NUCLEOTIDE SEQUENCE [LARGE SCALE GENOMIC DNA]</scope>
    <source>
        <strain evidence="2 3">KCTC 9944</strain>
    </source>
</reference>
<evidence type="ECO:0000259" key="1">
    <source>
        <dbReference type="Pfam" id="PF12728"/>
    </source>
</evidence>
<keyword evidence="3" id="KW-1185">Reference proteome</keyword>
<dbReference type="Pfam" id="PF12728">
    <property type="entry name" value="HTH_17"/>
    <property type="match status" value="1"/>
</dbReference>
<dbReference type="Proteomes" id="UP000679307">
    <property type="component" value="Chromosome"/>
</dbReference>
<dbReference type="InterPro" id="IPR041657">
    <property type="entry name" value="HTH_17"/>
</dbReference>
<dbReference type="GO" id="GO:0003677">
    <property type="term" value="F:DNA binding"/>
    <property type="evidence" value="ECO:0007669"/>
    <property type="project" value="UniProtKB-KW"/>
</dbReference>
<protein>
    <submittedName>
        <fullName evidence="2">DNA-binding proteinA</fullName>
    </submittedName>
</protein>
<dbReference type="InterPro" id="IPR010093">
    <property type="entry name" value="SinI_DNA-bd"/>
</dbReference>
<name>A0ABX8EMU8_9ACTN</name>
<dbReference type="EMBL" id="CP075371">
    <property type="protein sequence ID" value="QVT81235.1"/>
    <property type="molecule type" value="Genomic_DNA"/>
</dbReference>
<gene>
    <name evidence="2" type="ORF">ENKNEFLB_03643</name>
</gene>
<feature type="domain" description="Helix-turn-helix" evidence="1">
    <location>
        <begin position="43"/>
        <end position="93"/>
    </location>
</feature>
<evidence type="ECO:0000313" key="3">
    <source>
        <dbReference type="Proteomes" id="UP000679307"/>
    </source>
</evidence>
<proteinExistence type="predicted"/>
<keyword evidence="2" id="KW-0238">DNA-binding</keyword>
<organism evidence="2 3">
    <name type="scientific">Nocardioides aquaticus</name>
    <dbReference type="NCBI Taxonomy" id="160826"/>
    <lineage>
        <taxon>Bacteria</taxon>
        <taxon>Bacillati</taxon>
        <taxon>Actinomycetota</taxon>
        <taxon>Actinomycetes</taxon>
        <taxon>Propionibacteriales</taxon>
        <taxon>Nocardioidaceae</taxon>
        <taxon>Nocardioides</taxon>
    </lineage>
</organism>
<dbReference type="NCBIfam" id="TIGR01764">
    <property type="entry name" value="excise"/>
    <property type="match status" value="1"/>
</dbReference>
<accession>A0ABX8EMU8</accession>
<sequence>MDHRPIMLATGPGGTPLLHRPVLWAAPHRRGCHHGRMAATPRFLTLADVAEVLNTSSAQVYALVRRGDLPAIKIGGRGQWRVEADRLEEYIARMYRDAEQFVAQHPFEESERADTTST</sequence>
<evidence type="ECO:0000313" key="2">
    <source>
        <dbReference type="EMBL" id="QVT81235.1"/>
    </source>
</evidence>